<feature type="transmembrane region" description="Helical" evidence="1">
    <location>
        <begin position="104"/>
        <end position="123"/>
    </location>
</feature>
<feature type="transmembrane region" description="Helical" evidence="1">
    <location>
        <begin position="71"/>
        <end position="92"/>
    </location>
</feature>
<evidence type="ECO:0000313" key="2">
    <source>
        <dbReference type="EMBL" id="CAH2041685.1"/>
    </source>
</evidence>
<feature type="transmembrane region" description="Helical" evidence="1">
    <location>
        <begin position="135"/>
        <end position="155"/>
    </location>
</feature>
<keyword evidence="3" id="KW-1185">Reference proteome</keyword>
<organism evidence="2 3">
    <name type="scientific">Iphiclides podalirius</name>
    <name type="common">scarce swallowtail</name>
    <dbReference type="NCBI Taxonomy" id="110791"/>
    <lineage>
        <taxon>Eukaryota</taxon>
        <taxon>Metazoa</taxon>
        <taxon>Ecdysozoa</taxon>
        <taxon>Arthropoda</taxon>
        <taxon>Hexapoda</taxon>
        <taxon>Insecta</taxon>
        <taxon>Pterygota</taxon>
        <taxon>Neoptera</taxon>
        <taxon>Endopterygota</taxon>
        <taxon>Lepidoptera</taxon>
        <taxon>Glossata</taxon>
        <taxon>Ditrysia</taxon>
        <taxon>Papilionoidea</taxon>
        <taxon>Papilionidae</taxon>
        <taxon>Papilioninae</taxon>
        <taxon>Iphiclides</taxon>
    </lineage>
</organism>
<keyword evidence="1" id="KW-0812">Transmembrane</keyword>
<dbReference type="Proteomes" id="UP000837857">
    <property type="component" value="Chromosome 13"/>
</dbReference>
<evidence type="ECO:0000313" key="3">
    <source>
        <dbReference type="Proteomes" id="UP000837857"/>
    </source>
</evidence>
<reference evidence="2" key="1">
    <citation type="submission" date="2022-03" db="EMBL/GenBank/DDBJ databases">
        <authorList>
            <person name="Martin H S."/>
        </authorList>
    </citation>
    <scope>NUCLEOTIDE SEQUENCE</scope>
</reference>
<protein>
    <submittedName>
        <fullName evidence="2">Uncharacterized protein</fullName>
    </submittedName>
</protein>
<feature type="non-terminal residue" evidence="2">
    <location>
        <position position="161"/>
    </location>
</feature>
<feature type="transmembrane region" description="Helical" evidence="1">
    <location>
        <begin position="31"/>
        <end position="51"/>
    </location>
</feature>
<keyword evidence="1" id="KW-1133">Transmembrane helix</keyword>
<name>A0ABN8HXS5_9NEOP</name>
<keyword evidence="1" id="KW-0472">Membrane</keyword>
<accession>A0ABN8HXS5</accession>
<dbReference type="EMBL" id="OW152825">
    <property type="protein sequence ID" value="CAH2041685.1"/>
    <property type="molecule type" value="Genomic_DNA"/>
</dbReference>
<sequence>MELMSIKIFRKNVTKMADVESFDWADMKKTGMMTTSVAMLYQLYDAVTSVLPYNGNNYFKLEPNEQLVLDFANIVVPIIALMTILCLSLMFIGNLEDDRQTITIYLWIATPTVILYICFFVVFELQFGPDKFTMFQRTLSISVCAIYLHILVELLDKTPSK</sequence>
<proteinExistence type="predicted"/>
<evidence type="ECO:0000256" key="1">
    <source>
        <dbReference type="SAM" id="Phobius"/>
    </source>
</evidence>
<gene>
    <name evidence="2" type="ORF">IPOD504_LOCUS3342</name>
</gene>